<dbReference type="AlphaFoldDB" id="A0A8D6SZ03"/>
<proteinExistence type="predicted"/>
<gene>
    <name evidence="2" type="ORF">MLAUSG7_1587</name>
</gene>
<dbReference type="GO" id="GO:0032259">
    <property type="term" value="P:methylation"/>
    <property type="evidence" value="ECO:0007669"/>
    <property type="project" value="UniProtKB-KW"/>
</dbReference>
<dbReference type="Gene3D" id="3.40.50.150">
    <property type="entry name" value="Vaccinia Virus protein VP39"/>
    <property type="match status" value="1"/>
</dbReference>
<dbReference type="Proteomes" id="UP000679213">
    <property type="component" value="Chromosome I"/>
</dbReference>
<dbReference type="GeneID" id="65884368"/>
<feature type="domain" description="Methyltransferase" evidence="1">
    <location>
        <begin position="54"/>
        <end position="133"/>
    </location>
</feature>
<dbReference type="Pfam" id="PF13847">
    <property type="entry name" value="Methyltransf_31"/>
    <property type="match status" value="1"/>
</dbReference>
<accession>A0A8D6SZ03</accession>
<organism evidence="2 3">
    <name type="scientific">Methanocaldococcus lauensis</name>
    <dbReference type="NCBI Taxonomy" id="2546128"/>
    <lineage>
        <taxon>Archaea</taxon>
        <taxon>Methanobacteriati</taxon>
        <taxon>Methanobacteriota</taxon>
        <taxon>Methanomada group</taxon>
        <taxon>Methanococci</taxon>
        <taxon>Methanococcales</taxon>
        <taxon>Methanocaldococcaceae</taxon>
        <taxon>Methanocaldococcus</taxon>
    </lineage>
</organism>
<reference evidence="2 3" key="1">
    <citation type="submission" date="2020-04" db="EMBL/GenBank/DDBJ databases">
        <authorList>
            <consortium name="Genoscope - CEA"/>
            <person name="William W."/>
        </authorList>
    </citation>
    <scope>NUCLEOTIDE SEQUENCE [LARGE SCALE GENOMIC DNA]</scope>
    <source>
        <strain evidence="2 3">SG7</strain>
    </source>
</reference>
<name>A0A8D6SZ03_9EURY</name>
<dbReference type="KEGG" id="mesg:MLAUSG7_1587"/>
<dbReference type="EMBL" id="LR792632">
    <property type="protein sequence ID" value="CAB3290117.1"/>
    <property type="molecule type" value="Genomic_DNA"/>
</dbReference>
<dbReference type="CDD" id="cd02440">
    <property type="entry name" value="AdoMet_MTases"/>
    <property type="match status" value="1"/>
</dbReference>
<dbReference type="GO" id="GO:0008168">
    <property type="term" value="F:methyltransferase activity"/>
    <property type="evidence" value="ECO:0007669"/>
    <property type="project" value="UniProtKB-KW"/>
</dbReference>
<evidence type="ECO:0000313" key="3">
    <source>
        <dbReference type="Proteomes" id="UP000679213"/>
    </source>
</evidence>
<dbReference type="InterPro" id="IPR025714">
    <property type="entry name" value="Methyltranfer_dom"/>
</dbReference>
<dbReference type="SUPFAM" id="SSF53335">
    <property type="entry name" value="S-adenosyl-L-methionine-dependent methyltransferases"/>
    <property type="match status" value="1"/>
</dbReference>
<dbReference type="RefSeq" id="WP_214399901.1">
    <property type="nucleotide sequence ID" value="NZ_LR792632.1"/>
</dbReference>
<protein>
    <submittedName>
        <fullName evidence="2">Methyltransferase domain</fullName>
    </submittedName>
</protein>
<keyword evidence="3" id="KW-1185">Reference proteome</keyword>
<dbReference type="PANTHER" id="PTHR43861">
    <property type="entry name" value="TRANS-ACONITATE 2-METHYLTRANSFERASE-RELATED"/>
    <property type="match status" value="1"/>
</dbReference>
<sequence length="224" mass="27055">MENKLLKIHTDKIKKEYEIHFEKHDPNSPEAVHWIGKEKVWLRFDILTEIDNLNGKKILDFGCGNALLFDYLKEKGIKCEYYGWDISEKMIKVAKKRHPDGNFMVVDVLEEDLKKYYNYFDYILISGVFNGIFYKGNGEYDKYDIHKKWICSILIKLWKLCKKGIAVNFLTQYVDWEEEDLYYCKIPEIIDFCVSKLSRWFVVRHDYQLYEFTMYIYKAPKVRL</sequence>
<evidence type="ECO:0000259" key="1">
    <source>
        <dbReference type="Pfam" id="PF13847"/>
    </source>
</evidence>
<keyword evidence="2" id="KW-0489">Methyltransferase</keyword>
<dbReference type="InterPro" id="IPR029063">
    <property type="entry name" value="SAM-dependent_MTases_sf"/>
</dbReference>
<keyword evidence="2" id="KW-0808">Transferase</keyword>
<evidence type="ECO:0000313" key="2">
    <source>
        <dbReference type="EMBL" id="CAB3290117.1"/>
    </source>
</evidence>